<sequence length="72" mass="8158">MGYGGELVSHGFRALGSTMLNEAGFPPDVTEAALPHTHSSSMRAAYNRITHLEQRTGMMNQWDRKSVRRRQR</sequence>
<reference evidence="4" key="1">
    <citation type="submission" date="2016-01" db="EMBL/GenBank/DDBJ databases">
        <authorList>
            <person name="Shapiro L."/>
        </authorList>
    </citation>
    <scope>NUCLEOTIDE SEQUENCE [LARGE SCALE GENOMIC DNA]</scope>
    <source>
        <strain evidence="4">MDcuke</strain>
    </source>
</reference>
<gene>
    <name evidence="3" type="ORF">AV903_01010</name>
</gene>
<proteinExistence type="inferred from homology"/>
<dbReference type="PANTHER" id="PTHR30629">
    <property type="entry name" value="PROPHAGE INTEGRASE"/>
    <property type="match status" value="1"/>
</dbReference>
<dbReference type="SUPFAM" id="SSF56349">
    <property type="entry name" value="DNA breaking-rejoining enzymes"/>
    <property type="match status" value="1"/>
</dbReference>
<evidence type="ECO:0008006" key="5">
    <source>
        <dbReference type="Google" id="ProtNLM"/>
    </source>
</evidence>
<evidence type="ECO:0000313" key="3">
    <source>
        <dbReference type="EMBL" id="AXF75010.1"/>
    </source>
</evidence>
<dbReference type="RefSeq" id="WP_233478968.1">
    <property type="nucleotide sequence ID" value="NZ_CP013970.1"/>
</dbReference>
<protein>
    <recommendedName>
        <fullName evidence="5">Integrase</fullName>
    </recommendedName>
</protein>
<dbReference type="EMBL" id="CP013970">
    <property type="protein sequence ID" value="AXF75010.1"/>
    <property type="molecule type" value="Genomic_DNA"/>
</dbReference>
<evidence type="ECO:0000313" key="4">
    <source>
        <dbReference type="Proteomes" id="UP000264980"/>
    </source>
</evidence>
<dbReference type="Proteomes" id="UP000264980">
    <property type="component" value="Chromosome"/>
</dbReference>
<organism evidence="3 4">
    <name type="scientific">Erwinia tracheiphila</name>
    <dbReference type="NCBI Taxonomy" id="65700"/>
    <lineage>
        <taxon>Bacteria</taxon>
        <taxon>Pseudomonadati</taxon>
        <taxon>Pseudomonadota</taxon>
        <taxon>Gammaproteobacteria</taxon>
        <taxon>Enterobacterales</taxon>
        <taxon>Erwiniaceae</taxon>
        <taxon>Erwinia</taxon>
    </lineage>
</organism>
<dbReference type="PANTHER" id="PTHR30629:SF6">
    <property type="entry name" value="PROPHAGE INTEGRASE INTA-RELATED"/>
    <property type="match status" value="1"/>
</dbReference>
<accession>A0A345CNJ3</accession>
<dbReference type="GO" id="GO:0003677">
    <property type="term" value="F:DNA binding"/>
    <property type="evidence" value="ECO:0007669"/>
    <property type="project" value="InterPro"/>
</dbReference>
<keyword evidence="2" id="KW-0229">DNA integration</keyword>
<evidence type="ECO:0000256" key="1">
    <source>
        <dbReference type="ARBA" id="ARBA00008857"/>
    </source>
</evidence>
<dbReference type="InterPro" id="IPR011010">
    <property type="entry name" value="DNA_brk_join_enz"/>
</dbReference>
<dbReference type="AlphaFoldDB" id="A0A345CNJ3"/>
<name>A0A345CNJ3_9GAMM</name>
<evidence type="ECO:0000256" key="2">
    <source>
        <dbReference type="ARBA" id="ARBA00022908"/>
    </source>
</evidence>
<dbReference type="InterPro" id="IPR050808">
    <property type="entry name" value="Phage_Integrase"/>
</dbReference>
<comment type="similarity">
    <text evidence="1">Belongs to the 'phage' integrase family.</text>
</comment>
<dbReference type="GO" id="GO:0015074">
    <property type="term" value="P:DNA integration"/>
    <property type="evidence" value="ECO:0007669"/>
    <property type="project" value="UniProtKB-KW"/>
</dbReference>